<feature type="compositionally biased region" description="Polar residues" evidence="4">
    <location>
        <begin position="1029"/>
        <end position="1048"/>
    </location>
</feature>
<evidence type="ECO:0000256" key="5">
    <source>
        <dbReference type="SAM" id="Phobius"/>
    </source>
</evidence>
<gene>
    <name evidence="7" type="ORF">HNY73_013459</name>
</gene>
<name>A0A8T0F044_ARGBR</name>
<dbReference type="Proteomes" id="UP000807504">
    <property type="component" value="Unassembled WGS sequence"/>
</dbReference>
<dbReference type="PRINTS" id="PR00019">
    <property type="entry name" value="LEURICHRPT"/>
</dbReference>
<keyword evidence="1" id="KW-0433">Leucine-rich repeat</keyword>
<feature type="compositionally biased region" description="Low complexity" evidence="4">
    <location>
        <begin position="999"/>
        <end position="1019"/>
    </location>
</feature>
<dbReference type="SUPFAM" id="SSF52058">
    <property type="entry name" value="L domain-like"/>
    <property type="match status" value="2"/>
</dbReference>
<keyword evidence="5" id="KW-0472">Membrane</keyword>
<feature type="transmembrane region" description="Helical" evidence="5">
    <location>
        <begin position="1137"/>
        <end position="1159"/>
    </location>
</feature>
<feature type="region of interest" description="Disordered" evidence="4">
    <location>
        <begin position="999"/>
        <end position="1048"/>
    </location>
</feature>
<comment type="caution">
    <text evidence="7">The sequence shown here is derived from an EMBL/GenBank/DDBJ whole genome shotgun (WGS) entry which is preliminary data.</text>
</comment>
<dbReference type="InterPro" id="IPR050333">
    <property type="entry name" value="SLRP"/>
</dbReference>
<reference evidence="7" key="2">
    <citation type="submission" date="2020-06" db="EMBL/GenBank/DDBJ databases">
        <authorList>
            <person name="Sheffer M."/>
        </authorList>
    </citation>
    <scope>NUCLEOTIDE SEQUENCE</scope>
</reference>
<organism evidence="7 8">
    <name type="scientific">Argiope bruennichi</name>
    <name type="common">Wasp spider</name>
    <name type="synonym">Aranea bruennichi</name>
    <dbReference type="NCBI Taxonomy" id="94029"/>
    <lineage>
        <taxon>Eukaryota</taxon>
        <taxon>Metazoa</taxon>
        <taxon>Ecdysozoa</taxon>
        <taxon>Arthropoda</taxon>
        <taxon>Chelicerata</taxon>
        <taxon>Arachnida</taxon>
        <taxon>Araneae</taxon>
        <taxon>Araneomorphae</taxon>
        <taxon>Entelegynae</taxon>
        <taxon>Araneoidea</taxon>
        <taxon>Araneidae</taxon>
        <taxon>Argiope</taxon>
    </lineage>
</organism>
<evidence type="ECO:0000256" key="4">
    <source>
        <dbReference type="SAM" id="MobiDB-lite"/>
    </source>
</evidence>
<dbReference type="GO" id="GO:0005615">
    <property type="term" value="C:extracellular space"/>
    <property type="evidence" value="ECO:0007669"/>
    <property type="project" value="TreeGrafter"/>
</dbReference>
<dbReference type="InterPro" id="IPR001611">
    <property type="entry name" value="Leu-rich_rpt"/>
</dbReference>
<keyword evidence="5" id="KW-1133">Transmembrane helix</keyword>
<feature type="region of interest" description="Disordered" evidence="4">
    <location>
        <begin position="1215"/>
        <end position="1245"/>
    </location>
</feature>
<reference evidence="7" key="1">
    <citation type="journal article" date="2020" name="bioRxiv">
        <title>Chromosome-level reference genome of the European wasp spider Argiope bruennichi: a resource for studies on range expansion and evolutionary adaptation.</title>
        <authorList>
            <person name="Sheffer M.M."/>
            <person name="Hoppe A."/>
            <person name="Krehenwinkel H."/>
            <person name="Uhl G."/>
            <person name="Kuss A.W."/>
            <person name="Jensen L."/>
            <person name="Jensen C."/>
            <person name="Gillespie R.G."/>
            <person name="Hoff K.J."/>
            <person name="Prost S."/>
        </authorList>
    </citation>
    <scope>NUCLEOTIDE SEQUENCE</scope>
</reference>
<dbReference type="InterPro" id="IPR000483">
    <property type="entry name" value="Cys-rich_flank_reg_C"/>
</dbReference>
<dbReference type="SMART" id="SM00365">
    <property type="entry name" value="LRR_SD22"/>
    <property type="match status" value="6"/>
</dbReference>
<evidence type="ECO:0000256" key="3">
    <source>
        <dbReference type="ARBA" id="ARBA00022737"/>
    </source>
</evidence>
<keyword evidence="3" id="KW-0677">Repeat</keyword>
<dbReference type="InterPro" id="IPR003591">
    <property type="entry name" value="Leu-rich_rpt_typical-subtyp"/>
</dbReference>
<keyword evidence="5" id="KW-0812">Transmembrane</keyword>
<keyword evidence="2" id="KW-0732">Signal</keyword>
<evidence type="ECO:0000256" key="2">
    <source>
        <dbReference type="ARBA" id="ARBA00022729"/>
    </source>
</evidence>
<feature type="domain" description="LRRCT" evidence="6">
    <location>
        <begin position="904"/>
        <end position="956"/>
    </location>
</feature>
<keyword evidence="8" id="KW-1185">Reference proteome</keyword>
<dbReference type="PANTHER" id="PTHR45712">
    <property type="entry name" value="AGAP008170-PA"/>
    <property type="match status" value="1"/>
</dbReference>
<dbReference type="FunFam" id="3.80.10.10:FF:001164">
    <property type="entry name" value="GH01279p"/>
    <property type="match status" value="1"/>
</dbReference>
<dbReference type="SMART" id="SM00369">
    <property type="entry name" value="LRR_TYP"/>
    <property type="match status" value="12"/>
</dbReference>
<feature type="compositionally biased region" description="Polar residues" evidence="4">
    <location>
        <begin position="1226"/>
        <end position="1245"/>
    </location>
</feature>
<protein>
    <submittedName>
        <fullName evidence="7">Leucine-rich repeat-containing protein 15</fullName>
    </submittedName>
</protein>
<dbReference type="EMBL" id="JABXBU010001863">
    <property type="protein sequence ID" value="KAF8783274.1"/>
    <property type="molecule type" value="Genomic_DNA"/>
</dbReference>
<dbReference type="Gene3D" id="3.80.10.10">
    <property type="entry name" value="Ribonuclease Inhibitor"/>
    <property type="match status" value="5"/>
</dbReference>
<dbReference type="PANTHER" id="PTHR45712:SF31">
    <property type="entry name" value="PODOCAN"/>
    <property type="match status" value="1"/>
</dbReference>
<evidence type="ECO:0000259" key="6">
    <source>
        <dbReference type="SMART" id="SM00082"/>
    </source>
</evidence>
<proteinExistence type="predicted"/>
<evidence type="ECO:0000313" key="7">
    <source>
        <dbReference type="EMBL" id="KAF8783274.1"/>
    </source>
</evidence>
<accession>A0A8T0F044</accession>
<dbReference type="PROSITE" id="PS51450">
    <property type="entry name" value="LRR"/>
    <property type="match status" value="3"/>
</dbReference>
<dbReference type="AlphaFoldDB" id="A0A8T0F044"/>
<dbReference type="SMART" id="SM00082">
    <property type="entry name" value="LRRCT"/>
    <property type="match status" value="1"/>
</dbReference>
<evidence type="ECO:0000313" key="8">
    <source>
        <dbReference type="Proteomes" id="UP000807504"/>
    </source>
</evidence>
<evidence type="ECO:0000256" key="1">
    <source>
        <dbReference type="ARBA" id="ARBA00022614"/>
    </source>
</evidence>
<dbReference type="InterPro" id="IPR032675">
    <property type="entry name" value="LRR_dom_sf"/>
</dbReference>
<dbReference type="Pfam" id="PF13855">
    <property type="entry name" value="LRR_8"/>
    <property type="match status" value="3"/>
</dbReference>
<sequence>MRNRRFMEKNNGNFIFITRLTSNEVGKWLASNENDKILQTTESRSVLLCNKLTLLPWFISSQLLRALPLQPANDFGAVKERRRPHLSRPSLTRGHDTSLIIPSRHRSIGALAIAKLNSGLWKTCYGQLRTGRLFLFPEKDAVILVLLEVEVQNSYQRIWKSPVAWGRALNLASKTIVSDAISTHTKPLQHFALKMLRKFPQGKSLTQYESVGLIDTSSLSDHRPKSKILPVEEGVRPTTNPSLDQLTPLPLLYPIPNMEWIFTAPIFYGPEKKAKEPFFEKRQFYGAASVCSSPRVSLSNTTGTICWGRRVLQERSCRKNKRVCKSSKSTLSFSLRTLIKTKLQSVELLQHKFGGIINIYESKLLFEEFLRIHQVNWNSIPIGEIIYVKYPFKKQEDYQAIYFPLRDSLSQKKTTGNGNSGIICIAFKVTNNILENGCSCYCDDKGEYVSCVGDGLWRFPEEIPNSTIRLELRNYLVNELLPQDLCDLVVLEELKLQQSHIEIVENATFSSNTKLEGLDLSQNSLTSLSSSIFTDLSRLRHLDLSSNFIEFMEGAFIDLLNLEQLNLRDNRLPQLTTRSFVGLHKIQYLNLDANNISTIEVGTFQYLTNLAHLIISNNPLTTLSRLDFFGSRLQYIDISHVGLDRVPQSLTKFVRDLRLAKNNLTHISAGDFDSYPYLGLLVLDDNCVSEIENDALGRQEYLMRLWLNGNCLTKVPPNLPPSLLALYMEENKLTSLTSYSFKGLVHLEQLFLQRNEIQDLFPCAFCDLVNLKSLDLQANQIENLTAGVFSNLTQLETLDLSQNNLKIMDARCFDGLARLITLQMSRVHSSVQMDEAMFDPLHNLQTLEVYDSSLLVHTILNSTRMLHGLRKVQELNIMHNRIVKLRADFSSFFPSLKLIKMSGNLWNCDQDIKWLVNWIKQSNVQFYSSFNIRCASPESVVFKPLMMLTDGDFTTESTSVYTSEATTSSSTTQLIETPTLVEHVSIVFKNISSASLSVSTSSESSSASTTEEIASSTEQTTHDKKISDNSKSTTPYMHPSSEPTNNDTVYNATPSSVTSTSVLTTKQQVITTNIPTKIPISTDDTLKQSPSLTSPAARKSFNVTAFARRSNSSFTHTYSLLSQQGMKINKDPRTDRVFFIFFGTVAALLLFCALGALIICKCRHPYQPVKQRRSSISYYPQKDEVSIVTLTEGTIGLRTNSHHGLGNKLYYIMENDTPNPDRDTPSDSQLQELLPQSPTEQNRLY</sequence>